<sequence length="65" mass="7068">MGMNCRNCVAGVAHCHGTLIQHHGHRPECTEPDCDNPELILHSLVIDCDAVGCDCAQQTEERLAV</sequence>
<comment type="caution">
    <text evidence="1">The sequence shown here is derived from an EMBL/GenBank/DDBJ whole genome shotgun (WGS) entry which is preliminary data.</text>
</comment>
<evidence type="ECO:0008006" key="3">
    <source>
        <dbReference type="Google" id="ProtNLM"/>
    </source>
</evidence>
<keyword evidence="2" id="KW-1185">Reference proteome</keyword>
<organism evidence="1 2">
    <name type="scientific">Candidatus Mycolicibacterium alkanivorans</name>
    <dbReference type="NCBI Taxonomy" id="2954114"/>
    <lineage>
        <taxon>Bacteria</taxon>
        <taxon>Bacillati</taxon>
        <taxon>Actinomycetota</taxon>
        <taxon>Actinomycetes</taxon>
        <taxon>Mycobacteriales</taxon>
        <taxon>Mycobacteriaceae</taxon>
        <taxon>Mycolicibacterium</taxon>
    </lineage>
</organism>
<evidence type="ECO:0000313" key="2">
    <source>
        <dbReference type="Proteomes" id="UP001139068"/>
    </source>
</evidence>
<dbReference type="Proteomes" id="UP001139068">
    <property type="component" value="Unassembled WGS sequence"/>
</dbReference>
<gene>
    <name evidence="1" type="ORF">K9U37_04470</name>
</gene>
<evidence type="ECO:0000313" key="1">
    <source>
        <dbReference type="EMBL" id="MCI4674226.1"/>
    </source>
</evidence>
<dbReference type="EMBL" id="JAIVFL010000001">
    <property type="protein sequence ID" value="MCI4674226.1"/>
    <property type="molecule type" value="Genomic_DNA"/>
</dbReference>
<accession>A0ABS9YSM0</accession>
<name>A0ABS9YSM0_9MYCO</name>
<protein>
    <recommendedName>
        <fullName evidence="3">C2H2-type domain-containing protein</fullName>
    </recommendedName>
</protein>
<reference evidence="1" key="1">
    <citation type="journal article" date="2022" name="ISME J.">
        <title>Identification of active gaseous-alkane degraders at natural gas seeps.</title>
        <authorList>
            <person name="Farhan Ul Haque M."/>
            <person name="Hernandez M."/>
            <person name="Crombie A.T."/>
            <person name="Murrell J.C."/>
        </authorList>
    </citation>
    <scope>NUCLEOTIDE SEQUENCE</scope>
    <source>
        <strain evidence="1">ANDR5</strain>
    </source>
</reference>
<proteinExistence type="predicted"/>